<evidence type="ECO:0000313" key="2">
    <source>
        <dbReference type="EMBL" id="GFR67106.1"/>
    </source>
</evidence>
<reference evidence="2 3" key="1">
    <citation type="journal article" date="2021" name="Elife">
        <title>Chloroplast acquisition without the gene transfer in kleptoplastic sea slugs, Plakobranchus ocellatus.</title>
        <authorList>
            <person name="Maeda T."/>
            <person name="Takahashi S."/>
            <person name="Yoshida T."/>
            <person name="Shimamura S."/>
            <person name="Takaki Y."/>
            <person name="Nagai Y."/>
            <person name="Toyoda A."/>
            <person name="Suzuki Y."/>
            <person name="Arimoto A."/>
            <person name="Ishii H."/>
            <person name="Satoh N."/>
            <person name="Nishiyama T."/>
            <person name="Hasebe M."/>
            <person name="Maruyama T."/>
            <person name="Minagawa J."/>
            <person name="Obokata J."/>
            <person name="Shigenobu S."/>
        </authorList>
    </citation>
    <scope>NUCLEOTIDE SEQUENCE [LARGE SCALE GENOMIC DNA]</scope>
</reference>
<keyword evidence="3" id="KW-1185">Reference proteome</keyword>
<feature type="compositionally biased region" description="Basic and acidic residues" evidence="1">
    <location>
        <begin position="60"/>
        <end position="71"/>
    </location>
</feature>
<dbReference type="AlphaFoldDB" id="A0AAV4F2S0"/>
<accession>A0AAV4F2S0</accession>
<protein>
    <submittedName>
        <fullName evidence="2">Uncharacterized protein</fullName>
    </submittedName>
</protein>
<feature type="compositionally biased region" description="Polar residues" evidence="1">
    <location>
        <begin position="19"/>
        <end position="32"/>
    </location>
</feature>
<proteinExistence type="predicted"/>
<evidence type="ECO:0000256" key="1">
    <source>
        <dbReference type="SAM" id="MobiDB-lite"/>
    </source>
</evidence>
<comment type="caution">
    <text evidence="2">The sequence shown here is derived from an EMBL/GenBank/DDBJ whole genome shotgun (WGS) entry which is preliminary data.</text>
</comment>
<gene>
    <name evidence="2" type="ORF">ElyMa_005575200</name>
</gene>
<sequence>MVALHRSKSVLEISRFLNHRTSSEGPSGSLCSPPQIEDGARKDSPPKHSLPHHTLAILPRDIRLGDEEKSQKKMAVATPIRAATTKDVRRV</sequence>
<organism evidence="2 3">
    <name type="scientific">Elysia marginata</name>
    <dbReference type="NCBI Taxonomy" id="1093978"/>
    <lineage>
        <taxon>Eukaryota</taxon>
        <taxon>Metazoa</taxon>
        <taxon>Spiralia</taxon>
        <taxon>Lophotrochozoa</taxon>
        <taxon>Mollusca</taxon>
        <taxon>Gastropoda</taxon>
        <taxon>Heterobranchia</taxon>
        <taxon>Euthyneura</taxon>
        <taxon>Panpulmonata</taxon>
        <taxon>Sacoglossa</taxon>
        <taxon>Placobranchoidea</taxon>
        <taxon>Plakobranchidae</taxon>
        <taxon>Elysia</taxon>
    </lineage>
</organism>
<feature type="region of interest" description="Disordered" evidence="1">
    <location>
        <begin position="18"/>
        <end position="91"/>
    </location>
</feature>
<dbReference type="Proteomes" id="UP000762676">
    <property type="component" value="Unassembled WGS sequence"/>
</dbReference>
<evidence type="ECO:0000313" key="3">
    <source>
        <dbReference type="Proteomes" id="UP000762676"/>
    </source>
</evidence>
<name>A0AAV4F2S0_9GAST</name>
<dbReference type="EMBL" id="BMAT01011122">
    <property type="protein sequence ID" value="GFR67106.1"/>
    <property type="molecule type" value="Genomic_DNA"/>
</dbReference>